<dbReference type="STRING" id="1429043.X474_12525"/>
<dbReference type="InterPro" id="IPR013815">
    <property type="entry name" value="ATP_grasp_subdomain_1"/>
</dbReference>
<keyword evidence="3" id="KW-0436">Ligase</keyword>
<evidence type="ECO:0000256" key="9">
    <source>
        <dbReference type="ARBA" id="ARBA00023211"/>
    </source>
</evidence>
<gene>
    <name evidence="12" type="ORF">X474_12525</name>
</gene>
<evidence type="ECO:0000256" key="10">
    <source>
        <dbReference type="PROSITE-ProRule" id="PRU00409"/>
    </source>
</evidence>
<evidence type="ECO:0000259" key="11">
    <source>
        <dbReference type="PROSITE" id="PS50975"/>
    </source>
</evidence>
<evidence type="ECO:0000313" key="12">
    <source>
        <dbReference type="EMBL" id="KIX13954.1"/>
    </source>
</evidence>
<keyword evidence="5 10" id="KW-0547">Nucleotide-binding</keyword>
<dbReference type="InParanoid" id="A0A0D2J700"/>
<dbReference type="Gene3D" id="3.30.470.20">
    <property type="entry name" value="ATP-grasp fold, B domain"/>
    <property type="match status" value="1"/>
</dbReference>
<comment type="cofactor">
    <cofactor evidence="2">
        <name>Mg(2+)</name>
        <dbReference type="ChEBI" id="CHEBI:18420"/>
    </cofactor>
</comment>
<dbReference type="NCBIfam" id="TIGR00768">
    <property type="entry name" value="rimK_fam"/>
    <property type="match status" value="1"/>
</dbReference>
<dbReference type="Pfam" id="PF08443">
    <property type="entry name" value="RimK"/>
    <property type="match status" value="1"/>
</dbReference>
<dbReference type="GO" id="GO:0009432">
    <property type="term" value="P:SOS response"/>
    <property type="evidence" value="ECO:0007669"/>
    <property type="project" value="TreeGrafter"/>
</dbReference>
<evidence type="ECO:0000256" key="8">
    <source>
        <dbReference type="ARBA" id="ARBA00022917"/>
    </source>
</evidence>
<proteinExistence type="predicted"/>
<dbReference type="Gene3D" id="3.30.1490.20">
    <property type="entry name" value="ATP-grasp fold, A domain"/>
    <property type="match status" value="1"/>
</dbReference>
<dbReference type="InterPro" id="IPR041107">
    <property type="entry name" value="Rimk_N"/>
</dbReference>
<protein>
    <recommendedName>
        <fullName evidence="11">ATP-grasp domain-containing protein</fullName>
    </recommendedName>
</protein>
<comment type="caution">
    <text evidence="12">The sequence shown here is derived from an EMBL/GenBank/DDBJ whole genome shotgun (WGS) entry which is preliminary data.</text>
</comment>
<keyword evidence="13" id="KW-1185">Reference proteome</keyword>
<sequence length="296" mass="32443">MKIGVITINDFDFHPNARLREAALAKGHELSLMNPYRTTCTLGVKGPGVKDWPGLFDLDLVLSRQGALIGDYCLALVDQITGQGIPVVNSRESMRLTRNQFLTLQALCAQKIPVPESFFITTETGFMDAVNLLGGFPVVAKKANSWGGRGVALVENSPMAQVVVDSFLEERKGLLVQRFIPPKGRDDLRVFVLNQKVIGVMRLTPPPGDFRANFHVGGHAAGFDLPKHLEVLALEASACMGLEICGVDIIMNQDKEPYVIEVNHSPGFRGLEQATGLDIASMIIDYLADRYGERPR</sequence>
<dbReference type="Pfam" id="PF18030">
    <property type="entry name" value="Rimk_N"/>
    <property type="match status" value="1"/>
</dbReference>
<evidence type="ECO:0000256" key="6">
    <source>
        <dbReference type="ARBA" id="ARBA00022840"/>
    </source>
</evidence>
<dbReference type="EMBL" id="AZAC01000014">
    <property type="protein sequence ID" value="KIX13954.1"/>
    <property type="molecule type" value="Genomic_DNA"/>
</dbReference>
<dbReference type="Proteomes" id="UP000032233">
    <property type="component" value="Unassembled WGS sequence"/>
</dbReference>
<dbReference type="GO" id="GO:0005524">
    <property type="term" value="F:ATP binding"/>
    <property type="evidence" value="ECO:0007669"/>
    <property type="project" value="UniProtKB-UniRule"/>
</dbReference>
<evidence type="ECO:0000256" key="7">
    <source>
        <dbReference type="ARBA" id="ARBA00022842"/>
    </source>
</evidence>
<evidence type="ECO:0000313" key="13">
    <source>
        <dbReference type="Proteomes" id="UP000032233"/>
    </source>
</evidence>
<dbReference type="GO" id="GO:0046872">
    <property type="term" value="F:metal ion binding"/>
    <property type="evidence" value="ECO:0007669"/>
    <property type="project" value="UniProtKB-KW"/>
</dbReference>
<keyword evidence="7" id="KW-0460">Magnesium</keyword>
<evidence type="ECO:0000256" key="1">
    <source>
        <dbReference type="ARBA" id="ARBA00001936"/>
    </source>
</evidence>
<dbReference type="RefSeq" id="WP_044348877.1">
    <property type="nucleotide sequence ID" value="NZ_AZAC01000014.1"/>
</dbReference>
<keyword evidence="8" id="KW-0648">Protein biosynthesis</keyword>
<organism evidence="12 13">
    <name type="scientific">Dethiosulfatarculus sandiegensis</name>
    <dbReference type="NCBI Taxonomy" id="1429043"/>
    <lineage>
        <taxon>Bacteria</taxon>
        <taxon>Pseudomonadati</taxon>
        <taxon>Thermodesulfobacteriota</taxon>
        <taxon>Desulfarculia</taxon>
        <taxon>Desulfarculales</taxon>
        <taxon>Desulfarculaceae</taxon>
        <taxon>Dethiosulfatarculus</taxon>
    </lineage>
</organism>
<dbReference type="PANTHER" id="PTHR21621:SF0">
    <property type="entry name" value="BETA-CITRYLGLUTAMATE SYNTHASE B-RELATED"/>
    <property type="match status" value="1"/>
</dbReference>
<dbReference type="GO" id="GO:0018169">
    <property type="term" value="F:ribosomal S6-glutamic acid ligase activity"/>
    <property type="evidence" value="ECO:0007669"/>
    <property type="project" value="TreeGrafter"/>
</dbReference>
<dbReference type="GO" id="GO:0006412">
    <property type="term" value="P:translation"/>
    <property type="evidence" value="ECO:0007669"/>
    <property type="project" value="UniProtKB-KW"/>
</dbReference>
<dbReference type="SUPFAM" id="SSF56059">
    <property type="entry name" value="Glutathione synthetase ATP-binding domain-like"/>
    <property type="match status" value="1"/>
</dbReference>
<dbReference type="OrthoDB" id="3865600at2"/>
<evidence type="ECO:0000256" key="2">
    <source>
        <dbReference type="ARBA" id="ARBA00001946"/>
    </source>
</evidence>
<accession>A0A0D2J700</accession>
<evidence type="ECO:0000256" key="3">
    <source>
        <dbReference type="ARBA" id="ARBA00022598"/>
    </source>
</evidence>
<comment type="cofactor">
    <cofactor evidence="1">
        <name>Mn(2+)</name>
        <dbReference type="ChEBI" id="CHEBI:29035"/>
    </cofactor>
</comment>
<name>A0A0D2J700_9BACT</name>
<dbReference type="PROSITE" id="PS50975">
    <property type="entry name" value="ATP_GRASP"/>
    <property type="match status" value="1"/>
</dbReference>
<keyword evidence="9" id="KW-0464">Manganese</keyword>
<dbReference type="FunCoup" id="A0A0D2J700">
    <property type="interactions" value="236"/>
</dbReference>
<dbReference type="InterPro" id="IPR013651">
    <property type="entry name" value="ATP-grasp_RimK-type"/>
</dbReference>
<dbReference type="AlphaFoldDB" id="A0A0D2J700"/>
<dbReference type="InterPro" id="IPR011761">
    <property type="entry name" value="ATP-grasp"/>
</dbReference>
<reference evidence="12 13" key="1">
    <citation type="submission" date="2013-11" db="EMBL/GenBank/DDBJ databases">
        <title>Metagenomic analysis of a methanogenic consortium involved in long chain n-alkane degradation.</title>
        <authorList>
            <person name="Davidova I.A."/>
            <person name="Callaghan A.V."/>
            <person name="Wawrik B."/>
            <person name="Pruitt S."/>
            <person name="Marks C."/>
            <person name="Duncan K.E."/>
            <person name="Suflita J.M."/>
        </authorList>
    </citation>
    <scope>NUCLEOTIDE SEQUENCE [LARGE SCALE GENOMIC DNA]</scope>
    <source>
        <strain evidence="12 13">SPR</strain>
    </source>
</reference>
<dbReference type="GO" id="GO:0005737">
    <property type="term" value="C:cytoplasm"/>
    <property type="evidence" value="ECO:0007669"/>
    <property type="project" value="TreeGrafter"/>
</dbReference>
<dbReference type="PANTHER" id="PTHR21621">
    <property type="entry name" value="RIBOSOMAL PROTEIN S6 MODIFICATION PROTEIN"/>
    <property type="match status" value="1"/>
</dbReference>
<feature type="domain" description="ATP-grasp" evidence="11">
    <location>
        <begin position="104"/>
        <end position="288"/>
    </location>
</feature>
<dbReference type="Gene3D" id="3.40.50.20">
    <property type="match status" value="1"/>
</dbReference>
<dbReference type="InterPro" id="IPR004666">
    <property type="entry name" value="Rp_bS6_RimK/Lys_biosynth_LsyX"/>
</dbReference>
<evidence type="ECO:0000256" key="5">
    <source>
        <dbReference type="ARBA" id="ARBA00022741"/>
    </source>
</evidence>
<keyword evidence="4" id="KW-0479">Metal-binding</keyword>
<evidence type="ECO:0000256" key="4">
    <source>
        <dbReference type="ARBA" id="ARBA00022723"/>
    </source>
</evidence>
<keyword evidence="6 10" id="KW-0067">ATP-binding</keyword>